<dbReference type="Gene3D" id="3.30.750.24">
    <property type="entry name" value="STAS domain"/>
    <property type="match status" value="1"/>
</dbReference>
<dbReference type="Pfam" id="PF01740">
    <property type="entry name" value="STAS"/>
    <property type="match status" value="1"/>
</dbReference>
<feature type="domain" description="STAS" evidence="1">
    <location>
        <begin position="27"/>
        <end position="98"/>
    </location>
</feature>
<dbReference type="PROSITE" id="PS50801">
    <property type="entry name" value="STAS"/>
    <property type="match status" value="1"/>
</dbReference>
<evidence type="ECO:0000313" key="2">
    <source>
        <dbReference type="EMBL" id="SEH95148.1"/>
    </source>
</evidence>
<accession>A0A1H6MBY7</accession>
<name>A0A1H6MBY7_9BACT</name>
<dbReference type="RefSeq" id="WP_067775719.1">
    <property type="nucleotide sequence ID" value="NZ_LIGX01000023.1"/>
</dbReference>
<keyword evidence="3" id="KW-1185">Reference proteome</keyword>
<dbReference type="CDD" id="cd07043">
    <property type="entry name" value="STAS_anti-anti-sigma_factors"/>
    <property type="match status" value="1"/>
</dbReference>
<dbReference type="AlphaFoldDB" id="A0A1H6MBY7"/>
<evidence type="ECO:0000313" key="3">
    <source>
        <dbReference type="Proteomes" id="UP000176204"/>
    </source>
</evidence>
<protein>
    <submittedName>
        <fullName evidence="2">Stas domain</fullName>
    </submittedName>
</protein>
<proteinExistence type="predicted"/>
<dbReference type="SUPFAM" id="SSF52091">
    <property type="entry name" value="SpoIIaa-like"/>
    <property type="match status" value="1"/>
</dbReference>
<evidence type="ECO:0000259" key="1">
    <source>
        <dbReference type="PROSITE" id="PS50801"/>
    </source>
</evidence>
<dbReference type="InterPro" id="IPR036513">
    <property type="entry name" value="STAS_dom_sf"/>
</dbReference>
<dbReference type="KEGG" id="agl:PYTT_2016"/>
<reference evidence="3" key="1">
    <citation type="submission" date="2016-09" db="EMBL/GenBank/DDBJ databases">
        <authorList>
            <person name="Koehorst J."/>
        </authorList>
    </citation>
    <scope>NUCLEOTIDE SEQUENCE [LARGE SCALE GENOMIC DNA]</scope>
</reference>
<organism evidence="2 3">
    <name type="scientific">Akkermansia glycaniphila</name>
    <dbReference type="NCBI Taxonomy" id="1679444"/>
    <lineage>
        <taxon>Bacteria</taxon>
        <taxon>Pseudomonadati</taxon>
        <taxon>Verrucomicrobiota</taxon>
        <taxon>Verrucomicrobiia</taxon>
        <taxon>Verrucomicrobiales</taxon>
        <taxon>Akkermansiaceae</taxon>
        <taxon>Akkermansia</taxon>
    </lineage>
</organism>
<dbReference type="STRING" id="1679444.PYTT_2016"/>
<dbReference type="Proteomes" id="UP000176204">
    <property type="component" value="Chromosome I"/>
</dbReference>
<gene>
    <name evidence="2" type="ORF">PYTT_2016</name>
</gene>
<dbReference type="EMBL" id="LT629973">
    <property type="protein sequence ID" value="SEH95148.1"/>
    <property type="molecule type" value="Genomic_DNA"/>
</dbReference>
<dbReference type="OrthoDB" id="370397at2"/>
<dbReference type="InterPro" id="IPR002645">
    <property type="entry name" value="STAS_dom"/>
</dbReference>
<sequence length="173" mass="19239">MVNTDSSITYHVFDRFLWVRCANRGSFVNSSILKSIADQYVDDGGRCVVVDLEICAGVDSTFMGTMAGIARRLMPLGGSLQVATPSERSRAALESLGLDALMEIDPPTAPWRGHLDELRAELHSSDIPMDMPDLDRTKHVLDAHNTLSDISPENAEQFKYVRESLEEEIKRKS</sequence>